<proteinExistence type="predicted"/>
<dbReference type="Proteomes" id="UP001172083">
    <property type="component" value="Unassembled WGS sequence"/>
</dbReference>
<evidence type="ECO:0000313" key="1">
    <source>
        <dbReference type="EMBL" id="MDN5211316.1"/>
    </source>
</evidence>
<reference evidence="1" key="1">
    <citation type="submission" date="2023-06" db="EMBL/GenBank/DDBJ databases">
        <title>Genomic of Agaribacillus aureum.</title>
        <authorList>
            <person name="Wang G."/>
        </authorList>
    </citation>
    <scope>NUCLEOTIDE SEQUENCE</scope>
    <source>
        <strain evidence="1">BMA12</strain>
    </source>
</reference>
<evidence type="ECO:0000313" key="2">
    <source>
        <dbReference type="Proteomes" id="UP001172083"/>
    </source>
</evidence>
<protein>
    <submittedName>
        <fullName evidence="1">Uncharacterized protein</fullName>
    </submittedName>
</protein>
<organism evidence="1 2">
    <name type="scientific">Agaribacillus aureus</name>
    <dbReference type="NCBI Taxonomy" id="3051825"/>
    <lineage>
        <taxon>Bacteria</taxon>
        <taxon>Pseudomonadati</taxon>
        <taxon>Bacteroidota</taxon>
        <taxon>Cytophagia</taxon>
        <taxon>Cytophagales</taxon>
        <taxon>Splendidivirgaceae</taxon>
        <taxon>Agaribacillus</taxon>
    </lineage>
</organism>
<keyword evidence="2" id="KW-1185">Reference proteome</keyword>
<accession>A0ABT8L2R2</accession>
<sequence length="115" mass="13443">MKSAITLLKYTSAAFCIFLLCSFFPDRPVTKNTDGDKNKKEKIKELSYDRVFSSNSLDFEFEVQPKVKIYNSNDILVYEDNVASIEDIPQESLKKLFSKCNFLMENNNIRYYIIN</sequence>
<dbReference type="RefSeq" id="WP_346756651.1">
    <property type="nucleotide sequence ID" value="NZ_JAUJEB010000001.1"/>
</dbReference>
<dbReference type="EMBL" id="JAUJEB010000001">
    <property type="protein sequence ID" value="MDN5211316.1"/>
    <property type="molecule type" value="Genomic_DNA"/>
</dbReference>
<comment type="caution">
    <text evidence="1">The sequence shown here is derived from an EMBL/GenBank/DDBJ whole genome shotgun (WGS) entry which is preliminary data.</text>
</comment>
<name>A0ABT8L2R2_9BACT</name>
<gene>
    <name evidence="1" type="ORF">QQ020_04615</name>
</gene>